<dbReference type="InterPro" id="IPR012902">
    <property type="entry name" value="N_methyl_site"/>
</dbReference>
<keyword evidence="1" id="KW-1133">Transmembrane helix</keyword>
<protein>
    <submittedName>
        <fullName evidence="2">Type II secretion system protein</fullName>
    </submittedName>
</protein>
<keyword evidence="1" id="KW-0472">Membrane</keyword>
<dbReference type="EMBL" id="JADEWL010000167">
    <property type="protein sequence ID" value="MBE9216425.1"/>
    <property type="molecule type" value="Genomic_DNA"/>
</dbReference>
<proteinExistence type="predicted"/>
<sequence length="228" mass="24570">MLKGQLQQISSQKNQPGFTIIESLVAVIVLGILMTAIAPTIVISTATRVQSRRVELATQAARAYIDGLSSRNIPAPPISKNDRVNAPTTSLNCNDLTADNGYCSSPKDSSYKVFCVDGTGDGKCTKEESKDLIVQAFGFNPDSTEASSGYKLRVRVYRADAFKDNKALIPNENSTGKKVTQSTFTGGIGNVKAPLVEIVTEISTQQTTFQKFCSRLENSTNTNSKCSN</sequence>
<evidence type="ECO:0000256" key="1">
    <source>
        <dbReference type="SAM" id="Phobius"/>
    </source>
</evidence>
<evidence type="ECO:0000313" key="2">
    <source>
        <dbReference type="EMBL" id="MBE9216425.1"/>
    </source>
</evidence>
<dbReference type="NCBIfam" id="TIGR02532">
    <property type="entry name" value="IV_pilin_GFxxxE"/>
    <property type="match status" value="1"/>
</dbReference>
<accession>A0A8J7F8V6</accession>
<keyword evidence="1" id="KW-0812">Transmembrane</keyword>
<feature type="transmembrane region" description="Helical" evidence="1">
    <location>
        <begin position="20"/>
        <end position="43"/>
    </location>
</feature>
<dbReference type="Proteomes" id="UP000620559">
    <property type="component" value="Unassembled WGS sequence"/>
</dbReference>
<dbReference type="Pfam" id="PF07963">
    <property type="entry name" value="N_methyl"/>
    <property type="match status" value="1"/>
</dbReference>
<evidence type="ECO:0000313" key="3">
    <source>
        <dbReference type="Proteomes" id="UP000620559"/>
    </source>
</evidence>
<dbReference type="NCBIfam" id="NF038303">
    <property type="entry name" value="EPS_HpsB"/>
    <property type="match status" value="1"/>
</dbReference>
<reference evidence="2" key="1">
    <citation type="submission" date="2020-10" db="EMBL/GenBank/DDBJ databases">
        <authorList>
            <person name="Castelo-Branco R."/>
            <person name="Eusebio N."/>
            <person name="Adriana R."/>
            <person name="Vieira A."/>
            <person name="Brugerolle De Fraissinette N."/>
            <person name="Rezende De Castro R."/>
            <person name="Schneider M.P."/>
            <person name="Vasconcelos V."/>
            <person name="Leao P.N."/>
        </authorList>
    </citation>
    <scope>NUCLEOTIDE SEQUENCE</scope>
    <source>
        <strain evidence="2">LEGE 06105</strain>
    </source>
</reference>
<organism evidence="2 3">
    <name type="scientific">Plectonema cf. radiosum LEGE 06105</name>
    <dbReference type="NCBI Taxonomy" id="945769"/>
    <lineage>
        <taxon>Bacteria</taxon>
        <taxon>Bacillati</taxon>
        <taxon>Cyanobacteriota</taxon>
        <taxon>Cyanophyceae</taxon>
        <taxon>Oscillatoriophycideae</taxon>
        <taxon>Oscillatoriales</taxon>
        <taxon>Microcoleaceae</taxon>
        <taxon>Plectonema</taxon>
    </lineage>
</organism>
<name>A0A8J7F8V6_9CYAN</name>
<dbReference type="AlphaFoldDB" id="A0A8J7F8V6"/>
<keyword evidence="3" id="KW-1185">Reference proteome</keyword>
<gene>
    <name evidence="2" type="ORF">IQ247_27830</name>
</gene>
<comment type="caution">
    <text evidence="2">The sequence shown here is derived from an EMBL/GenBank/DDBJ whole genome shotgun (WGS) entry which is preliminary data.</text>
</comment>
<dbReference type="RefSeq" id="WP_193924985.1">
    <property type="nucleotide sequence ID" value="NZ_JADEWL010000167.1"/>
</dbReference>